<evidence type="ECO:0000313" key="2">
    <source>
        <dbReference type="Proteomes" id="UP000823786"/>
    </source>
</evidence>
<reference evidence="1 2" key="1">
    <citation type="submission" date="2021-03" db="EMBL/GenBank/DDBJ databases">
        <title>Genomic Encyclopedia of Type Strains, Phase IV (KMG-IV): sequencing the most valuable type-strain genomes for metagenomic binning, comparative biology and taxonomic classification.</title>
        <authorList>
            <person name="Goeker M."/>
        </authorList>
    </citation>
    <scope>NUCLEOTIDE SEQUENCE [LARGE SCALE GENOMIC DNA]</scope>
    <source>
        <strain evidence="1 2">DSM 26427</strain>
    </source>
</reference>
<gene>
    <name evidence="1" type="ORF">J2Z75_000728</name>
</gene>
<evidence type="ECO:0008006" key="3">
    <source>
        <dbReference type="Google" id="ProtNLM"/>
    </source>
</evidence>
<keyword evidence="2" id="KW-1185">Reference proteome</keyword>
<name>A0ABS4EH29_9HYPH</name>
<accession>A0ABS4EH29</accession>
<dbReference type="EMBL" id="JAGGJV010000001">
    <property type="protein sequence ID" value="MBP1857248.1"/>
    <property type="molecule type" value="Genomic_DNA"/>
</dbReference>
<comment type="caution">
    <text evidence="1">The sequence shown here is derived from an EMBL/GenBank/DDBJ whole genome shotgun (WGS) entry which is preliminary data.</text>
</comment>
<evidence type="ECO:0000313" key="1">
    <source>
        <dbReference type="EMBL" id="MBP1857248.1"/>
    </source>
</evidence>
<protein>
    <recommendedName>
        <fullName evidence="3">TniQ protein</fullName>
    </recommendedName>
</protein>
<proteinExistence type="predicted"/>
<dbReference type="Proteomes" id="UP000823786">
    <property type="component" value="Unassembled WGS sequence"/>
</dbReference>
<organism evidence="1 2">
    <name type="scientific">Rhizobium herbae</name>
    <dbReference type="NCBI Taxonomy" id="508661"/>
    <lineage>
        <taxon>Bacteria</taxon>
        <taxon>Pseudomonadati</taxon>
        <taxon>Pseudomonadota</taxon>
        <taxon>Alphaproteobacteria</taxon>
        <taxon>Hyphomicrobiales</taxon>
        <taxon>Rhizobiaceae</taxon>
        <taxon>Rhizobium/Agrobacterium group</taxon>
        <taxon>Rhizobium</taxon>
    </lineage>
</organism>
<sequence>MAKQYGLIDGEAARRHHALAGRKLAVSVQPMPGEGAADLILRASALNAYHYPFEIMKIIGGKREQRFSHYGVAKWGLTLDGLGDLLGTRKGQSDIAPLLYPSTGRDSFDFFSSNLPYHQLIGHRRVAPTFLKYGGYQKAIWHIKSLTFDPSTFETLLDKCPVCRARLTFVSTKGICSCHKCFDPNDRRKASVDLRDYPQPIVEFDDEEAVRFVTDLIDPERVDRGRAALHPELREFNPGHLFEFIVQAAKALDFKTGVCRALQSNFSAVGEVSAKNLSVAGRAMINWPHGFIEMAESLKNAWFFPQTKDFYAHPLRVRLMSPFYDPRFRKLMTSGIKSSLRASVLIAVDGTTKTTPSTSPPVSWHDLSRYAHASKLVREESAKSGLPVSALLACYASGFRCPDQLLARNWHATTRSVCELTSIEVPRTRGKKRTLSISDIVLALYHLPGSPWPQMLQGILDQTLPTLRKSVNSPYIRGLVIGDFEVWKAFFADLAPGPDGSSAEITGGEAGFYLGMSGPQISNLVAYGFLSSGRISMAEIWDFRRKFISPKEVAARLQVNGEIALANLVGGELNKAGIPAIRLGSFVRSRIDVEQYYGSRLA</sequence>
<dbReference type="RefSeq" id="WP_209847880.1">
    <property type="nucleotide sequence ID" value="NZ_JAGGJV010000001.1"/>
</dbReference>